<name>A0A0A9ACC7_ARUDO</name>
<sequence>MSKQLLQFWYILFKHETTNRTNGHRRATDNNCLLRKRSWKKNNNSSGQVAGRACRSICPLCR</sequence>
<accession>A0A0A9ACC7</accession>
<reference evidence="1" key="2">
    <citation type="journal article" date="2015" name="Data Brief">
        <title>Shoot transcriptome of the giant reed, Arundo donax.</title>
        <authorList>
            <person name="Barrero R.A."/>
            <person name="Guerrero F.D."/>
            <person name="Moolhuijzen P."/>
            <person name="Goolsby J.A."/>
            <person name="Tidwell J."/>
            <person name="Bellgard S.E."/>
            <person name="Bellgard M.I."/>
        </authorList>
    </citation>
    <scope>NUCLEOTIDE SEQUENCE</scope>
    <source>
        <tissue evidence="1">Shoot tissue taken approximately 20 cm above the soil surface</tissue>
    </source>
</reference>
<dbReference type="AlphaFoldDB" id="A0A0A9ACC7"/>
<dbReference type="EMBL" id="GBRH01250317">
    <property type="protein sequence ID" value="JAD47578.1"/>
    <property type="molecule type" value="Transcribed_RNA"/>
</dbReference>
<proteinExistence type="predicted"/>
<organism evidence="1">
    <name type="scientific">Arundo donax</name>
    <name type="common">Giant reed</name>
    <name type="synonym">Donax arundinaceus</name>
    <dbReference type="NCBI Taxonomy" id="35708"/>
    <lineage>
        <taxon>Eukaryota</taxon>
        <taxon>Viridiplantae</taxon>
        <taxon>Streptophyta</taxon>
        <taxon>Embryophyta</taxon>
        <taxon>Tracheophyta</taxon>
        <taxon>Spermatophyta</taxon>
        <taxon>Magnoliopsida</taxon>
        <taxon>Liliopsida</taxon>
        <taxon>Poales</taxon>
        <taxon>Poaceae</taxon>
        <taxon>PACMAD clade</taxon>
        <taxon>Arundinoideae</taxon>
        <taxon>Arundineae</taxon>
        <taxon>Arundo</taxon>
    </lineage>
</organism>
<protein>
    <submittedName>
        <fullName evidence="1">Uncharacterized protein</fullName>
    </submittedName>
</protein>
<evidence type="ECO:0000313" key="1">
    <source>
        <dbReference type="EMBL" id="JAD47578.1"/>
    </source>
</evidence>
<reference evidence="1" key="1">
    <citation type="submission" date="2014-09" db="EMBL/GenBank/DDBJ databases">
        <authorList>
            <person name="Magalhaes I.L.F."/>
            <person name="Oliveira U."/>
            <person name="Santos F.R."/>
            <person name="Vidigal T.H.D.A."/>
            <person name="Brescovit A.D."/>
            <person name="Santos A.J."/>
        </authorList>
    </citation>
    <scope>NUCLEOTIDE SEQUENCE</scope>
    <source>
        <tissue evidence="1">Shoot tissue taken approximately 20 cm above the soil surface</tissue>
    </source>
</reference>